<evidence type="ECO:0000256" key="1">
    <source>
        <dbReference type="SAM" id="MobiDB-lite"/>
    </source>
</evidence>
<reference evidence="3" key="1">
    <citation type="submission" date="2022-03" db="EMBL/GenBank/DDBJ databases">
        <authorList>
            <person name="Martin C."/>
        </authorList>
    </citation>
    <scope>NUCLEOTIDE SEQUENCE</scope>
</reference>
<feature type="transmembrane region" description="Helical" evidence="2">
    <location>
        <begin position="102"/>
        <end position="125"/>
    </location>
</feature>
<keyword evidence="2" id="KW-0472">Membrane</keyword>
<feature type="transmembrane region" description="Helical" evidence="2">
    <location>
        <begin position="254"/>
        <end position="275"/>
    </location>
</feature>
<dbReference type="OrthoDB" id="6112511at2759"/>
<keyword evidence="2" id="KW-1133">Transmembrane helix</keyword>
<dbReference type="EMBL" id="CAIIXF020000010">
    <property type="protein sequence ID" value="CAH1797727.1"/>
    <property type="molecule type" value="Genomic_DNA"/>
</dbReference>
<evidence type="ECO:0000256" key="2">
    <source>
        <dbReference type="SAM" id="Phobius"/>
    </source>
</evidence>
<gene>
    <name evidence="3" type="ORF">OFUS_LOCUS21962</name>
</gene>
<feature type="compositionally biased region" description="Basic and acidic residues" evidence="1">
    <location>
        <begin position="414"/>
        <end position="424"/>
    </location>
</feature>
<keyword evidence="2" id="KW-0812">Transmembrane</keyword>
<comment type="caution">
    <text evidence="3">The sequence shown here is derived from an EMBL/GenBank/DDBJ whole genome shotgun (WGS) entry which is preliminary data.</text>
</comment>
<sequence length="424" mass="48747">MFWGRHLCYFLANRCPHLFSVLYHKLCPLFFLSFRFFVHIRNTVSRSYSEVPNTGTENPITTEERPDVQMDCGRKVLCFILPVLYLIGIWTTMLLVSECFGFGFEVVIFTVIGLIVNAGSILRYLSIMFLLFVYSYDCFHNVYLKYLSLNKPIFKDVFERVKDDVTEVTKLPSRLQENRGFKSKVITEQGDHEEPDKLSSERSMHWNVNDLVLFVTKYDLHYLPVKLFYAITMIEVAGAPGSVYKSMLHAWRRFGQIVIFLGFLVMAVNIFGSIYKVGSMSQTLATLTGGIFPFILRNFVSSEAKPIELNSITFRRKVDEVIAHYKEDWPISDLPFEIDEDQSGVESLENVDLFIERPESGTRSKKQILINMGWRDKPCMRADQAEDGTSNTDQAKDTTSNTDQAKDTSSNTDQAKDTIRESQV</sequence>
<organism evidence="3 4">
    <name type="scientific">Owenia fusiformis</name>
    <name type="common">Polychaete worm</name>
    <dbReference type="NCBI Taxonomy" id="6347"/>
    <lineage>
        <taxon>Eukaryota</taxon>
        <taxon>Metazoa</taxon>
        <taxon>Spiralia</taxon>
        <taxon>Lophotrochozoa</taxon>
        <taxon>Annelida</taxon>
        <taxon>Polychaeta</taxon>
        <taxon>Sedentaria</taxon>
        <taxon>Canalipalpata</taxon>
        <taxon>Sabellida</taxon>
        <taxon>Oweniida</taxon>
        <taxon>Oweniidae</taxon>
        <taxon>Owenia</taxon>
    </lineage>
</organism>
<evidence type="ECO:0000313" key="3">
    <source>
        <dbReference type="EMBL" id="CAH1797727.1"/>
    </source>
</evidence>
<feature type="region of interest" description="Disordered" evidence="1">
    <location>
        <begin position="379"/>
        <end position="424"/>
    </location>
</feature>
<evidence type="ECO:0000313" key="4">
    <source>
        <dbReference type="Proteomes" id="UP000749559"/>
    </source>
</evidence>
<name>A0A8S4PWU7_OWEFU</name>
<dbReference type="Proteomes" id="UP000749559">
    <property type="component" value="Unassembled WGS sequence"/>
</dbReference>
<keyword evidence="4" id="KW-1185">Reference proteome</keyword>
<accession>A0A8S4PWU7</accession>
<feature type="transmembrane region" description="Helical" evidence="2">
    <location>
        <begin position="20"/>
        <end position="38"/>
    </location>
</feature>
<feature type="compositionally biased region" description="Polar residues" evidence="1">
    <location>
        <begin position="387"/>
        <end position="413"/>
    </location>
</feature>
<feature type="transmembrane region" description="Helical" evidence="2">
    <location>
        <begin position="76"/>
        <end position="96"/>
    </location>
</feature>
<proteinExistence type="predicted"/>
<protein>
    <submittedName>
        <fullName evidence="3">Uncharacterized protein</fullName>
    </submittedName>
</protein>
<dbReference type="AlphaFoldDB" id="A0A8S4PWU7"/>